<evidence type="ECO:0000256" key="2">
    <source>
        <dbReference type="SAM" id="SignalP"/>
    </source>
</evidence>
<keyword evidence="4" id="KW-1185">Reference proteome</keyword>
<protein>
    <submittedName>
        <fullName evidence="3">Uncharacterized protein</fullName>
    </submittedName>
</protein>
<sequence length="68" mass="6757">MSSSTPDRPGRLRIRAATLLASVTAAAVAASLLAVPVAAAPPASESRPEWTVPAPVDDAPVPGRVAAT</sequence>
<gene>
    <name evidence="3" type="ORF">AAFH96_35640</name>
</gene>
<keyword evidence="2" id="KW-0732">Signal</keyword>
<proteinExistence type="predicted"/>
<feature type="compositionally biased region" description="Low complexity" evidence="1">
    <location>
        <begin position="52"/>
        <end position="68"/>
    </location>
</feature>
<feature type="chain" id="PRO_5046554947" evidence="2">
    <location>
        <begin position="40"/>
        <end position="68"/>
    </location>
</feature>
<evidence type="ECO:0000313" key="3">
    <source>
        <dbReference type="EMBL" id="MFB6398369.1"/>
    </source>
</evidence>
<dbReference type="EMBL" id="JBCGDC010000233">
    <property type="protein sequence ID" value="MFB6398369.1"/>
    <property type="molecule type" value="Genomic_DNA"/>
</dbReference>
<evidence type="ECO:0000313" key="4">
    <source>
        <dbReference type="Proteomes" id="UP001582793"/>
    </source>
</evidence>
<feature type="signal peptide" evidence="2">
    <location>
        <begin position="1"/>
        <end position="39"/>
    </location>
</feature>
<name>A0ABV5D283_9ACTN</name>
<organism evidence="3 4">
    <name type="scientific">Polymorphospora lycopeni</name>
    <dbReference type="NCBI Taxonomy" id="3140240"/>
    <lineage>
        <taxon>Bacteria</taxon>
        <taxon>Bacillati</taxon>
        <taxon>Actinomycetota</taxon>
        <taxon>Actinomycetes</taxon>
        <taxon>Micromonosporales</taxon>
        <taxon>Micromonosporaceae</taxon>
        <taxon>Polymorphospora</taxon>
    </lineage>
</organism>
<accession>A0ABV5D283</accession>
<comment type="caution">
    <text evidence="3">The sequence shown here is derived from an EMBL/GenBank/DDBJ whole genome shotgun (WGS) entry which is preliminary data.</text>
</comment>
<feature type="region of interest" description="Disordered" evidence="1">
    <location>
        <begin position="38"/>
        <end position="68"/>
    </location>
</feature>
<dbReference type="Proteomes" id="UP001582793">
    <property type="component" value="Unassembled WGS sequence"/>
</dbReference>
<reference evidence="3 4" key="1">
    <citation type="submission" date="2024-04" db="EMBL/GenBank/DDBJ databases">
        <title>Polymorphospora sp. isolated from Baiyangdian Lake in Xiong'an New Area.</title>
        <authorList>
            <person name="Zhang X."/>
            <person name="Liu J."/>
        </authorList>
    </citation>
    <scope>NUCLEOTIDE SEQUENCE [LARGE SCALE GENOMIC DNA]</scope>
    <source>
        <strain evidence="3 4">2-325</strain>
    </source>
</reference>
<evidence type="ECO:0000256" key="1">
    <source>
        <dbReference type="SAM" id="MobiDB-lite"/>
    </source>
</evidence>
<feature type="non-terminal residue" evidence="3">
    <location>
        <position position="68"/>
    </location>
</feature>